<protein>
    <submittedName>
        <fullName evidence="1">Uncharacterized protein</fullName>
    </submittedName>
</protein>
<reference evidence="1" key="1">
    <citation type="journal article" date="2023" name="G3 (Bethesda)">
        <title>Whole genome assemblies of Zophobas morio and Tenebrio molitor.</title>
        <authorList>
            <person name="Kaur S."/>
            <person name="Stinson S.A."/>
            <person name="diCenzo G.C."/>
        </authorList>
    </citation>
    <scope>NUCLEOTIDE SEQUENCE</scope>
    <source>
        <strain evidence="1">QUZm001</strain>
    </source>
</reference>
<sequence>MKEIKSSYDSMVEKYRELYIENGSDISIPQNSFTQVNFEEGEVNGPTAAFFVSIAMEKINTFYEMFNEVMSDEENEVDGSRYTPLIVDNALKIYHNIERVIKAIDVKL</sequence>
<dbReference type="AlphaFoldDB" id="A0AA38HFW1"/>
<name>A0AA38HFW1_9CUCU</name>
<dbReference type="Proteomes" id="UP001168821">
    <property type="component" value="Unassembled WGS sequence"/>
</dbReference>
<dbReference type="EMBL" id="JALNTZ010004115">
    <property type="protein sequence ID" value="KAJ3615484.1"/>
    <property type="molecule type" value="Genomic_DNA"/>
</dbReference>
<comment type="caution">
    <text evidence="1">The sequence shown here is derived from an EMBL/GenBank/DDBJ whole genome shotgun (WGS) entry which is preliminary data.</text>
</comment>
<accession>A0AA38HFW1</accession>
<evidence type="ECO:0000313" key="2">
    <source>
        <dbReference type="Proteomes" id="UP001168821"/>
    </source>
</evidence>
<organism evidence="1 2">
    <name type="scientific">Zophobas morio</name>
    <dbReference type="NCBI Taxonomy" id="2755281"/>
    <lineage>
        <taxon>Eukaryota</taxon>
        <taxon>Metazoa</taxon>
        <taxon>Ecdysozoa</taxon>
        <taxon>Arthropoda</taxon>
        <taxon>Hexapoda</taxon>
        <taxon>Insecta</taxon>
        <taxon>Pterygota</taxon>
        <taxon>Neoptera</taxon>
        <taxon>Endopterygota</taxon>
        <taxon>Coleoptera</taxon>
        <taxon>Polyphaga</taxon>
        <taxon>Cucujiformia</taxon>
        <taxon>Tenebrionidae</taxon>
        <taxon>Zophobas</taxon>
    </lineage>
</organism>
<keyword evidence="2" id="KW-1185">Reference proteome</keyword>
<evidence type="ECO:0000313" key="1">
    <source>
        <dbReference type="EMBL" id="KAJ3615484.1"/>
    </source>
</evidence>
<gene>
    <name evidence="1" type="ORF">Zmor_016380</name>
</gene>
<proteinExistence type="predicted"/>